<protein>
    <submittedName>
        <fullName evidence="2">Uncharacterized protein</fullName>
    </submittedName>
</protein>
<dbReference type="Proteomes" id="UP001209878">
    <property type="component" value="Unassembled WGS sequence"/>
</dbReference>
<evidence type="ECO:0000256" key="1">
    <source>
        <dbReference type="SAM" id="MobiDB-lite"/>
    </source>
</evidence>
<proteinExistence type="predicted"/>
<evidence type="ECO:0000313" key="3">
    <source>
        <dbReference type="Proteomes" id="UP001209878"/>
    </source>
</evidence>
<organism evidence="2 3">
    <name type="scientific">Ridgeia piscesae</name>
    <name type="common">Tubeworm</name>
    <dbReference type="NCBI Taxonomy" id="27915"/>
    <lineage>
        <taxon>Eukaryota</taxon>
        <taxon>Metazoa</taxon>
        <taxon>Spiralia</taxon>
        <taxon>Lophotrochozoa</taxon>
        <taxon>Annelida</taxon>
        <taxon>Polychaeta</taxon>
        <taxon>Sedentaria</taxon>
        <taxon>Canalipalpata</taxon>
        <taxon>Sabellida</taxon>
        <taxon>Siboglinidae</taxon>
        <taxon>Ridgeia</taxon>
    </lineage>
</organism>
<evidence type="ECO:0000313" key="2">
    <source>
        <dbReference type="EMBL" id="KAK2172389.1"/>
    </source>
</evidence>
<feature type="compositionally biased region" description="Basic and acidic residues" evidence="1">
    <location>
        <begin position="10"/>
        <end position="19"/>
    </location>
</feature>
<accession>A0AAD9NMA7</accession>
<dbReference type="EMBL" id="JAODUO010000965">
    <property type="protein sequence ID" value="KAK2172389.1"/>
    <property type="molecule type" value="Genomic_DNA"/>
</dbReference>
<feature type="region of interest" description="Disordered" evidence="1">
    <location>
        <begin position="1"/>
        <end position="22"/>
    </location>
</feature>
<comment type="caution">
    <text evidence="2">The sequence shown here is derived from an EMBL/GenBank/DDBJ whole genome shotgun (WGS) entry which is preliminary data.</text>
</comment>
<sequence length="166" mass="18271">MSRKASSSIADRKMEKSDSDTSPPTLAFAIIPVCSASIIIVNFSWHPYILSSCHSPVVPTISNALLKSTNTMYSGQSCSMHFSCSCRRQNIMSTVLWLPLKPHCIVSSVLPYFCRNSISSRCFAIFQAGDCCSHLIHGWNLIEACLGNALRDVVQSFVIYVATDVE</sequence>
<reference evidence="2" key="1">
    <citation type="journal article" date="2023" name="Mol. Biol. Evol.">
        <title>Third-Generation Sequencing Reveals the Adaptive Role of the Epigenome in Three Deep-Sea Polychaetes.</title>
        <authorList>
            <person name="Perez M."/>
            <person name="Aroh O."/>
            <person name="Sun Y."/>
            <person name="Lan Y."/>
            <person name="Juniper S.K."/>
            <person name="Young C.R."/>
            <person name="Angers B."/>
            <person name="Qian P.Y."/>
        </authorList>
    </citation>
    <scope>NUCLEOTIDE SEQUENCE</scope>
    <source>
        <strain evidence="2">R07B-5</strain>
    </source>
</reference>
<dbReference type="AlphaFoldDB" id="A0AAD9NMA7"/>
<gene>
    <name evidence="2" type="ORF">NP493_966g00002</name>
</gene>
<keyword evidence="3" id="KW-1185">Reference proteome</keyword>
<name>A0AAD9NMA7_RIDPI</name>